<feature type="non-terminal residue" evidence="1">
    <location>
        <position position="1"/>
    </location>
</feature>
<comment type="caution">
    <text evidence="1">The sequence shown here is derived from an EMBL/GenBank/DDBJ whole genome shotgun (WGS) entry which is preliminary data.</text>
</comment>
<dbReference type="EMBL" id="NMUH01003111">
    <property type="protein sequence ID" value="MQM03879.1"/>
    <property type="molecule type" value="Genomic_DNA"/>
</dbReference>
<keyword evidence="2" id="KW-1185">Reference proteome</keyword>
<sequence length="112" mass="12849">MTRFVNAQRRHKHPVTGEFEDGETYDLATMMENKHDVKNNPSGGWNVEIISMECGDASKIIEKLSFSELRGKEKNMHGWKEGLSDIEKGNSERDTVWFLGKEAVMEEDTDGW</sequence>
<dbReference type="AlphaFoldDB" id="A0A843W3P0"/>
<proteinExistence type="predicted"/>
<name>A0A843W3P0_COLES</name>
<organism evidence="1 2">
    <name type="scientific">Colocasia esculenta</name>
    <name type="common">Wild taro</name>
    <name type="synonym">Arum esculentum</name>
    <dbReference type="NCBI Taxonomy" id="4460"/>
    <lineage>
        <taxon>Eukaryota</taxon>
        <taxon>Viridiplantae</taxon>
        <taxon>Streptophyta</taxon>
        <taxon>Embryophyta</taxon>
        <taxon>Tracheophyta</taxon>
        <taxon>Spermatophyta</taxon>
        <taxon>Magnoliopsida</taxon>
        <taxon>Liliopsida</taxon>
        <taxon>Araceae</taxon>
        <taxon>Aroideae</taxon>
        <taxon>Colocasieae</taxon>
        <taxon>Colocasia</taxon>
    </lineage>
</organism>
<accession>A0A843W3P0</accession>
<dbReference type="Proteomes" id="UP000652761">
    <property type="component" value="Unassembled WGS sequence"/>
</dbReference>
<gene>
    <name evidence="1" type="ORF">Taro_036668</name>
</gene>
<protein>
    <submittedName>
        <fullName evidence="1">Uncharacterized protein</fullName>
    </submittedName>
</protein>
<reference evidence="1" key="1">
    <citation type="submission" date="2017-07" db="EMBL/GenBank/DDBJ databases">
        <title>Taro Niue Genome Assembly and Annotation.</title>
        <authorList>
            <person name="Atibalentja N."/>
            <person name="Keating K."/>
            <person name="Fields C.J."/>
        </authorList>
    </citation>
    <scope>NUCLEOTIDE SEQUENCE</scope>
    <source>
        <strain evidence="1">Niue_2</strain>
        <tissue evidence="1">Leaf</tissue>
    </source>
</reference>
<evidence type="ECO:0000313" key="1">
    <source>
        <dbReference type="EMBL" id="MQM03879.1"/>
    </source>
</evidence>
<evidence type="ECO:0000313" key="2">
    <source>
        <dbReference type="Proteomes" id="UP000652761"/>
    </source>
</evidence>